<name>A0AAU7DLM0_9BACT</name>
<dbReference type="EMBL" id="CP121196">
    <property type="protein sequence ID" value="XBH18569.1"/>
    <property type="molecule type" value="Genomic_DNA"/>
</dbReference>
<proteinExistence type="predicted"/>
<organism evidence="2">
    <name type="scientific">Telmatobacter sp. DSM 110680</name>
    <dbReference type="NCBI Taxonomy" id="3036704"/>
    <lineage>
        <taxon>Bacteria</taxon>
        <taxon>Pseudomonadati</taxon>
        <taxon>Acidobacteriota</taxon>
        <taxon>Terriglobia</taxon>
        <taxon>Terriglobales</taxon>
        <taxon>Acidobacteriaceae</taxon>
        <taxon>Telmatobacter</taxon>
    </lineage>
</organism>
<evidence type="ECO:0000313" key="2">
    <source>
        <dbReference type="EMBL" id="XBH18569.1"/>
    </source>
</evidence>
<gene>
    <name evidence="2" type="ORF">P8935_04345</name>
</gene>
<evidence type="ECO:0000256" key="1">
    <source>
        <dbReference type="SAM" id="MobiDB-lite"/>
    </source>
</evidence>
<reference evidence="2" key="1">
    <citation type="submission" date="2023-03" db="EMBL/GenBank/DDBJ databases">
        <title>Edaphobacter sp.</title>
        <authorList>
            <person name="Huber K.J."/>
            <person name="Papendorf J."/>
            <person name="Pilke C."/>
            <person name="Bunk B."/>
            <person name="Sproeer C."/>
            <person name="Pester M."/>
        </authorList>
    </citation>
    <scope>NUCLEOTIDE SEQUENCE</scope>
    <source>
        <strain evidence="2">DSM 110680</strain>
    </source>
</reference>
<dbReference type="RefSeq" id="WP_348263793.1">
    <property type="nucleotide sequence ID" value="NZ_CP121196.1"/>
</dbReference>
<sequence length="391" mass="43120">MLTTRTFSLAVQIENILALVLKTRASFRCFASLISCLAIAPLFTAQTAATVLQLQEFLNSKHATKMSDIDLAGRLGSAVLTQQLTSNTLSLILANHKVGPKTTEQLELLAATSIFKSPPLSELPQSPEPDLNAQKAMLVGAAHFVDFTLHGLPDFLATRETTHFANAPLSTQHKALKAKVAIHWVRESRQEIAYRNGREIDDSSPSAAGGASSLPDTTSLTTWGEFGPILKSVLDDSFVGTVHWSRWQISESNMRVAVFRFAIPQSASHYLVDFCCYRKSQDDPEEYPFRTKPAYHGELYVEPATGAIDRITLEAELTEDDPVTASAIAVQYGRVNIGGKDYICPIRSVGVTRFHSRSVESTDEFALEEHVNIVHFLKYHKFGSTSRILPQ</sequence>
<accession>A0AAU7DLM0</accession>
<dbReference type="AlphaFoldDB" id="A0AAU7DLM0"/>
<feature type="compositionally biased region" description="Low complexity" evidence="1">
    <location>
        <begin position="203"/>
        <end position="216"/>
    </location>
</feature>
<protein>
    <submittedName>
        <fullName evidence="2">Uncharacterized protein</fullName>
    </submittedName>
</protein>
<feature type="region of interest" description="Disordered" evidence="1">
    <location>
        <begin position="195"/>
        <end position="216"/>
    </location>
</feature>